<dbReference type="SUPFAM" id="SSF48150">
    <property type="entry name" value="DNA-glycosylase"/>
    <property type="match status" value="1"/>
</dbReference>
<evidence type="ECO:0000313" key="2">
    <source>
        <dbReference type="Proteomes" id="UP000004318"/>
    </source>
</evidence>
<dbReference type="EMBL" id="AAMO01000005">
    <property type="protein sequence ID" value="EAQ03215.1"/>
    <property type="molecule type" value="Genomic_DNA"/>
</dbReference>
<reference evidence="1 2" key="1">
    <citation type="journal article" date="2010" name="J. Bacteriol.">
        <title>Genome sequences of Oceanicola granulosus HTCC2516(T) and Oceanicola batsensis HTCC2597(TDelta).</title>
        <authorList>
            <person name="Thrash J.C."/>
            <person name="Cho J.C."/>
            <person name="Vergin K.L."/>
            <person name="Giovannoni S.J."/>
        </authorList>
    </citation>
    <scope>NUCLEOTIDE SEQUENCE [LARGE SCALE GENOMIC DNA]</scope>
    <source>
        <strain evidence="2">ATCC BAA-863 / DSM 15984 / KCTC 12145 / HTCC2597</strain>
    </source>
</reference>
<proteinExistence type="predicted"/>
<evidence type="ECO:0000313" key="1">
    <source>
        <dbReference type="EMBL" id="EAQ03215.1"/>
    </source>
</evidence>
<dbReference type="GO" id="GO:0006281">
    <property type="term" value="P:DNA repair"/>
    <property type="evidence" value="ECO:0007669"/>
    <property type="project" value="InterPro"/>
</dbReference>
<sequence length="238" mass="25858">MIAPARNSALRRSFPPFATEVTMSCKEIAKALIDTQGQLFSDEVGANIARDVPQQWFHWLLTAQLCSARISGRKALQASAALRETGFHKIDAILDAGRGRLIRVLNENGYARFDNVGADQIRAAAELVRETYDDDLRNLNERAGGDPARVRKLLQEVKGIGSTGADIFCREAQMVWTGLGPTADRLCLDQAGKLGLPEDAEKLEELAGERGRFVRLLAGLARAALDGESDAVAQAART</sequence>
<dbReference type="AlphaFoldDB" id="A3TYI1"/>
<dbReference type="Gene3D" id="1.10.340.30">
    <property type="entry name" value="Hypothetical protein, domain 2"/>
    <property type="match status" value="1"/>
</dbReference>
<organism evidence="1 2">
    <name type="scientific">Pseudooceanicola batsensis (strain ATCC BAA-863 / DSM 15984 / KCTC 12145 / HTCC2597)</name>
    <name type="common">Oceanicola batsensis</name>
    <dbReference type="NCBI Taxonomy" id="252305"/>
    <lineage>
        <taxon>Bacteria</taxon>
        <taxon>Pseudomonadati</taxon>
        <taxon>Pseudomonadota</taxon>
        <taxon>Alphaproteobacteria</taxon>
        <taxon>Rhodobacterales</taxon>
        <taxon>Paracoccaceae</taxon>
        <taxon>Pseudooceanicola</taxon>
    </lineage>
</organism>
<name>A3TYI1_PSEBH</name>
<dbReference type="HOGENOM" id="CLU_050554_1_1_5"/>
<dbReference type="STRING" id="252305.OB2597_13763"/>
<protein>
    <submittedName>
        <fullName evidence="1">Uncharacterized protein</fullName>
    </submittedName>
</protein>
<keyword evidence="2" id="KW-1185">Reference proteome</keyword>
<dbReference type="Proteomes" id="UP000004318">
    <property type="component" value="Unassembled WGS sequence"/>
</dbReference>
<comment type="caution">
    <text evidence="1">The sequence shown here is derived from an EMBL/GenBank/DDBJ whole genome shotgun (WGS) entry which is preliminary data.</text>
</comment>
<gene>
    <name evidence="1" type="ORF">OB2597_13763</name>
</gene>
<dbReference type="eggNOG" id="COG0177">
    <property type="taxonomic scope" value="Bacteria"/>
</dbReference>
<accession>A3TYI1</accession>
<dbReference type="InterPro" id="IPR011257">
    <property type="entry name" value="DNA_glycosylase"/>
</dbReference>
<dbReference type="GO" id="GO:0003824">
    <property type="term" value="F:catalytic activity"/>
    <property type="evidence" value="ECO:0007669"/>
    <property type="project" value="InterPro"/>
</dbReference>